<keyword evidence="2" id="KW-1185">Reference proteome</keyword>
<name>A0ABV2XF00_9NOCA</name>
<dbReference type="Proteomes" id="UP001550535">
    <property type="component" value="Unassembled WGS sequence"/>
</dbReference>
<dbReference type="EMBL" id="JBEYBR010000059">
    <property type="protein sequence ID" value="MEU2124473.1"/>
    <property type="molecule type" value="Genomic_DNA"/>
</dbReference>
<gene>
    <name evidence="1" type="ORF">ABZ507_21915</name>
</gene>
<organism evidence="1 2">
    <name type="scientific">Nocardia niwae</name>
    <dbReference type="NCBI Taxonomy" id="626084"/>
    <lineage>
        <taxon>Bacteria</taxon>
        <taxon>Bacillati</taxon>
        <taxon>Actinomycetota</taxon>
        <taxon>Actinomycetes</taxon>
        <taxon>Mycobacteriales</taxon>
        <taxon>Nocardiaceae</taxon>
        <taxon>Nocardia</taxon>
    </lineage>
</organism>
<reference evidence="1 2" key="1">
    <citation type="submission" date="2024-06" db="EMBL/GenBank/DDBJ databases">
        <title>The Natural Products Discovery Center: Release of the First 8490 Sequenced Strains for Exploring Actinobacteria Biosynthetic Diversity.</title>
        <authorList>
            <person name="Kalkreuter E."/>
            <person name="Kautsar S.A."/>
            <person name="Yang D."/>
            <person name="Bader C.D."/>
            <person name="Teijaro C.N."/>
            <person name="Fluegel L."/>
            <person name="Davis C.M."/>
            <person name="Simpson J.R."/>
            <person name="Lauterbach L."/>
            <person name="Steele A.D."/>
            <person name="Gui C."/>
            <person name="Meng S."/>
            <person name="Li G."/>
            <person name="Viehrig K."/>
            <person name="Ye F."/>
            <person name="Su P."/>
            <person name="Kiefer A.F."/>
            <person name="Nichols A."/>
            <person name="Cepeda A.J."/>
            <person name="Yan W."/>
            <person name="Fan B."/>
            <person name="Jiang Y."/>
            <person name="Adhikari A."/>
            <person name="Zheng C.-J."/>
            <person name="Schuster L."/>
            <person name="Cowan T.M."/>
            <person name="Smanski M.J."/>
            <person name="Chevrette M.G."/>
            <person name="De Carvalho L.P.S."/>
            <person name="Shen B."/>
        </authorList>
    </citation>
    <scope>NUCLEOTIDE SEQUENCE [LARGE SCALE GENOMIC DNA]</scope>
    <source>
        <strain evidence="1 2">NPDC019434</strain>
    </source>
</reference>
<proteinExistence type="predicted"/>
<evidence type="ECO:0000313" key="1">
    <source>
        <dbReference type="EMBL" id="MEU2124473.1"/>
    </source>
</evidence>
<evidence type="ECO:0000313" key="2">
    <source>
        <dbReference type="Proteomes" id="UP001550535"/>
    </source>
</evidence>
<dbReference type="RefSeq" id="WP_357992381.1">
    <property type="nucleotide sequence ID" value="NZ_JBEYBR010000059.1"/>
</dbReference>
<comment type="caution">
    <text evidence="1">The sequence shown here is derived from an EMBL/GenBank/DDBJ whole genome shotgun (WGS) entry which is preliminary data.</text>
</comment>
<accession>A0ABV2XF00</accession>
<protein>
    <submittedName>
        <fullName evidence="1">Uncharacterized protein</fullName>
    </submittedName>
</protein>
<sequence length="228" mass="24946">MPLRHEPDVSKAAWFTERRDPWMQLCSIGPSGFARYARLFHPVAPRDDPSDPAILLNLEGDLDSEVLQRLVAILAGHTGTPEECYFGLWDGFGDIHGGSSVAVAFSVGEPVDLTAAPTVAPAFPPHVLEGPRLRIPARDYLLFRGPLGEAGQWGAADLLPDWPRTINSPNLIWPADQAWFVATEIDLPWTGVAGSAALIEALRADAALDTEEVQPSSDLSYWRDRQFP</sequence>